<accession>T0ZB64</accession>
<dbReference type="GO" id="GO:0005886">
    <property type="term" value="C:plasma membrane"/>
    <property type="evidence" value="ECO:0007669"/>
    <property type="project" value="UniProtKB-SubCell"/>
</dbReference>
<reference evidence="8" key="2">
    <citation type="journal article" date="2014" name="ISME J.">
        <title>Microbial stratification in low pH oxic and suboxic macroscopic growths along an acid mine drainage.</title>
        <authorList>
            <person name="Mendez-Garcia C."/>
            <person name="Mesa V."/>
            <person name="Sprenger R.R."/>
            <person name="Richter M."/>
            <person name="Diez M.S."/>
            <person name="Solano J."/>
            <person name="Bargiela R."/>
            <person name="Golyshina O.V."/>
            <person name="Manteca A."/>
            <person name="Ramos J.L."/>
            <person name="Gallego J.R."/>
            <person name="Llorente I."/>
            <person name="Martins Dos Santos V.A."/>
            <person name="Jensen O.N."/>
            <person name="Pelaez A.I."/>
            <person name="Sanchez J."/>
            <person name="Ferrer M."/>
        </authorList>
    </citation>
    <scope>NUCLEOTIDE SEQUENCE</scope>
</reference>
<comment type="subcellular location">
    <subcellularLocation>
        <location evidence="1">Cell membrane</location>
        <topology evidence="1">Multi-pass membrane protein</topology>
    </subcellularLocation>
</comment>
<evidence type="ECO:0000256" key="6">
    <source>
        <dbReference type="ARBA" id="ARBA00023136"/>
    </source>
</evidence>
<gene>
    <name evidence="8" type="ORF">B1B_13141</name>
</gene>
<evidence type="ECO:0000256" key="4">
    <source>
        <dbReference type="ARBA" id="ARBA00022692"/>
    </source>
</evidence>
<feature type="transmembrane region" description="Helical" evidence="7">
    <location>
        <begin position="6"/>
        <end position="23"/>
    </location>
</feature>
<keyword evidence="4 7" id="KW-0812">Transmembrane</keyword>
<protein>
    <submittedName>
        <fullName evidence="8">Binding-protein-dependent transport system inner membrane component</fullName>
    </submittedName>
</protein>
<evidence type="ECO:0000256" key="5">
    <source>
        <dbReference type="ARBA" id="ARBA00022989"/>
    </source>
</evidence>
<name>T0ZB64_9ZZZZ</name>
<dbReference type="SUPFAM" id="SSF161098">
    <property type="entry name" value="MetI-like"/>
    <property type="match status" value="1"/>
</dbReference>
<dbReference type="Gene3D" id="1.10.3720.10">
    <property type="entry name" value="MetI-like"/>
    <property type="match status" value="1"/>
</dbReference>
<feature type="transmembrane region" description="Helical" evidence="7">
    <location>
        <begin position="44"/>
        <end position="67"/>
    </location>
</feature>
<keyword evidence="3" id="KW-1003">Cell membrane</keyword>
<dbReference type="AlphaFoldDB" id="T0ZB64"/>
<reference evidence="8" key="1">
    <citation type="submission" date="2013-08" db="EMBL/GenBank/DDBJ databases">
        <authorList>
            <person name="Mendez C."/>
            <person name="Richter M."/>
            <person name="Ferrer M."/>
            <person name="Sanchez J."/>
        </authorList>
    </citation>
    <scope>NUCLEOTIDE SEQUENCE</scope>
</reference>
<dbReference type="PANTHER" id="PTHR43744:SF12">
    <property type="entry name" value="ABC TRANSPORTER PERMEASE PROTEIN MG189-RELATED"/>
    <property type="match status" value="1"/>
</dbReference>
<keyword evidence="2" id="KW-0813">Transport</keyword>
<evidence type="ECO:0000256" key="2">
    <source>
        <dbReference type="ARBA" id="ARBA00022448"/>
    </source>
</evidence>
<dbReference type="EMBL" id="AUZY01008645">
    <property type="protein sequence ID" value="EQD45241.1"/>
    <property type="molecule type" value="Genomic_DNA"/>
</dbReference>
<evidence type="ECO:0000256" key="7">
    <source>
        <dbReference type="SAM" id="Phobius"/>
    </source>
</evidence>
<sequence length="81" mass="8622">MATVIVLQFIPIWNDFLIGLLFLQEPTVRTFTVGLGVLASSRVVSVPGLMAGSLLSTIPAAVVYIVFQRYLAAGLTLGVSK</sequence>
<dbReference type="InterPro" id="IPR035906">
    <property type="entry name" value="MetI-like_sf"/>
</dbReference>
<comment type="caution">
    <text evidence="8">The sequence shown here is derived from an EMBL/GenBank/DDBJ whole genome shotgun (WGS) entry which is preliminary data.</text>
</comment>
<dbReference type="PANTHER" id="PTHR43744">
    <property type="entry name" value="ABC TRANSPORTER PERMEASE PROTEIN MG189-RELATED-RELATED"/>
    <property type="match status" value="1"/>
</dbReference>
<evidence type="ECO:0000256" key="3">
    <source>
        <dbReference type="ARBA" id="ARBA00022475"/>
    </source>
</evidence>
<evidence type="ECO:0000256" key="1">
    <source>
        <dbReference type="ARBA" id="ARBA00004651"/>
    </source>
</evidence>
<keyword evidence="6 7" id="KW-0472">Membrane</keyword>
<organism evidence="8">
    <name type="scientific">mine drainage metagenome</name>
    <dbReference type="NCBI Taxonomy" id="410659"/>
    <lineage>
        <taxon>unclassified sequences</taxon>
        <taxon>metagenomes</taxon>
        <taxon>ecological metagenomes</taxon>
    </lineage>
</organism>
<proteinExistence type="predicted"/>
<evidence type="ECO:0000313" key="8">
    <source>
        <dbReference type="EMBL" id="EQD45241.1"/>
    </source>
</evidence>
<keyword evidence="5 7" id="KW-1133">Transmembrane helix</keyword>